<accession>A8MGI5</accession>
<dbReference type="OrthoDB" id="1707618at2"/>
<dbReference type="InterPro" id="IPR027275">
    <property type="entry name" value="PRC-brl_dom"/>
</dbReference>
<dbReference type="HOGENOM" id="CLU_1507586_0_0_9"/>
<reference evidence="3" key="1">
    <citation type="submission" date="2007-10" db="EMBL/GenBank/DDBJ databases">
        <title>Complete genome of Alkaliphilus oremlandii OhILAs.</title>
        <authorList>
            <person name="Copeland A."/>
            <person name="Lucas S."/>
            <person name="Lapidus A."/>
            <person name="Barry K."/>
            <person name="Detter J.C."/>
            <person name="Glavina del Rio T."/>
            <person name="Hammon N."/>
            <person name="Israni S."/>
            <person name="Dalin E."/>
            <person name="Tice H."/>
            <person name="Pitluck S."/>
            <person name="Chain P."/>
            <person name="Malfatti S."/>
            <person name="Shin M."/>
            <person name="Vergez L."/>
            <person name="Schmutz J."/>
            <person name="Larimer F."/>
            <person name="Land M."/>
            <person name="Hauser L."/>
            <person name="Kyrpides N."/>
            <person name="Mikhailova N."/>
            <person name="Stolz J.F."/>
            <person name="Dawson A."/>
            <person name="Fisher E."/>
            <person name="Crable B."/>
            <person name="Perera E."/>
            <person name="Lisak J."/>
            <person name="Ranganathan M."/>
            <person name="Basu P."/>
            <person name="Richardson P."/>
        </authorList>
    </citation>
    <scope>NUCLEOTIDE SEQUENCE [LARGE SCALE GENOMIC DNA]</scope>
    <source>
        <strain evidence="3">OhILAs</strain>
    </source>
</reference>
<dbReference type="eggNOG" id="COG3881">
    <property type="taxonomic scope" value="Bacteria"/>
</dbReference>
<name>A8MGI5_ALKOO</name>
<proteinExistence type="predicted"/>
<dbReference type="Pfam" id="PF05239">
    <property type="entry name" value="PRC"/>
    <property type="match status" value="1"/>
</dbReference>
<gene>
    <name evidence="2" type="ordered locus">Clos_1668</name>
</gene>
<keyword evidence="3" id="KW-1185">Reference proteome</keyword>
<dbReference type="Proteomes" id="UP000000269">
    <property type="component" value="Chromosome"/>
</dbReference>
<protein>
    <submittedName>
        <fullName evidence="2">PRC-barrel domain protein</fullName>
    </submittedName>
</protein>
<sequence length="178" mass="20514">MIKESKLIGMTLLDKRYGALNYEIVQTIYCLREFKIIGFCVKNPKSEKWNEFLFFEKVKDITNEGVVISSVEDILNIEDCEDIHELLKSYKKIIGYEIYANNKIFGIVKDVLIQIKSGKILGLIVSEGVFDDLIHGYSFLPIIEEIILEECKILLEESVRMIQQEGGFKKILGIDKLN</sequence>
<feature type="domain" description="PRC-barrel" evidence="1">
    <location>
        <begin position="89"/>
        <end position="155"/>
    </location>
</feature>
<dbReference type="SUPFAM" id="SSF50346">
    <property type="entry name" value="PRC-barrel domain"/>
    <property type="match status" value="1"/>
</dbReference>
<dbReference type="KEGG" id="aoe:Clos_1668"/>
<evidence type="ECO:0000313" key="3">
    <source>
        <dbReference type="Proteomes" id="UP000000269"/>
    </source>
</evidence>
<evidence type="ECO:0000259" key="1">
    <source>
        <dbReference type="Pfam" id="PF05239"/>
    </source>
</evidence>
<dbReference type="AlphaFoldDB" id="A8MGI5"/>
<dbReference type="EMBL" id="CP000853">
    <property type="protein sequence ID" value="ABW19208.1"/>
    <property type="molecule type" value="Genomic_DNA"/>
</dbReference>
<evidence type="ECO:0000313" key="2">
    <source>
        <dbReference type="EMBL" id="ABW19208.1"/>
    </source>
</evidence>
<dbReference type="STRING" id="350688.Clos_1668"/>
<dbReference type="RefSeq" id="WP_012159520.1">
    <property type="nucleotide sequence ID" value="NC_009922.1"/>
</dbReference>
<organism evidence="2 3">
    <name type="scientific">Alkaliphilus oremlandii (strain OhILAs)</name>
    <name type="common">Clostridium oremlandii (strain OhILAs)</name>
    <dbReference type="NCBI Taxonomy" id="350688"/>
    <lineage>
        <taxon>Bacteria</taxon>
        <taxon>Bacillati</taxon>
        <taxon>Bacillota</taxon>
        <taxon>Clostridia</taxon>
        <taxon>Peptostreptococcales</taxon>
        <taxon>Natronincolaceae</taxon>
        <taxon>Alkaliphilus</taxon>
    </lineage>
</organism>
<dbReference type="InterPro" id="IPR011033">
    <property type="entry name" value="PRC_barrel-like_sf"/>
</dbReference>